<dbReference type="PATRIC" id="fig|595434.4.peg.3876"/>
<comment type="caution">
    <text evidence="2">The sequence shown here is derived from an EMBL/GenBank/DDBJ whole genome shotgun (WGS) entry which is preliminary data.</text>
</comment>
<dbReference type="AlphaFoldDB" id="A0A0J1EDR1"/>
<dbReference type="Proteomes" id="UP000036367">
    <property type="component" value="Unassembled WGS sequence"/>
</dbReference>
<sequence>MAFLPQVESTEVDSFPRINPSNGGQLVPESAKNGIDC</sequence>
<dbReference type="STRING" id="595434.RISK_004091"/>
<protein>
    <submittedName>
        <fullName evidence="2">Uncharacterized protein</fullName>
    </submittedName>
</protein>
<evidence type="ECO:0000313" key="3">
    <source>
        <dbReference type="Proteomes" id="UP000036367"/>
    </source>
</evidence>
<proteinExistence type="predicted"/>
<dbReference type="EMBL" id="LECT01000031">
    <property type="protein sequence ID" value="KLU03684.1"/>
    <property type="molecule type" value="Genomic_DNA"/>
</dbReference>
<accession>A0A0J1EDR1</accession>
<evidence type="ECO:0000256" key="1">
    <source>
        <dbReference type="SAM" id="MobiDB-lite"/>
    </source>
</evidence>
<name>A0A0J1EDR1_RHOIS</name>
<feature type="region of interest" description="Disordered" evidence="1">
    <location>
        <begin position="1"/>
        <end position="37"/>
    </location>
</feature>
<organism evidence="2 3">
    <name type="scientific">Rhodopirellula islandica</name>
    <dbReference type="NCBI Taxonomy" id="595434"/>
    <lineage>
        <taxon>Bacteria</taxon>
        <taxon>Pseudomonadati</taxon>
        <taxon>Planctomycetota</taxon>
        <taxon>Planctomycetia</taxon>
        <taxon>Pirellulales</taxon>
        <taxon>Pirellulaceae</taxon>
        <taxon>Rhodopirellula</taxon>
    </lineage>
</organism>
<evidence type="ECO:0000313" key="2">
    <source>
        <dbReference type="EMBL" id="KLU03684.1"/>
    </source>
</evidence>
<gene>
    <name evidence="2" type="ORF">RISK_004091</name>
</gene>
<reference evidence="2" key="1">
    <citation type="submission" date="2015-05" db="EMBL/GenBank/DDBJ databases">
        <title>Permanent draft genome of Rhodopirellula islandicus K833.</title>
        <authorList>
            <person name="Kizina J."/>
            <person name="Richter M."/>
            <person name="Glockner F.O."/>
            <person name="Harder J."/>
        </authorList>
    </citation>
    <scope>NUCLEOTIDE SEQUENCE [LARGE SCALE GENOMIC DNA]</scope>
    <source>
        <strain evidence="2">K833</strain>
    </source>
</reference>
<keyword evidence="3" id="KW-1185">Reference proteome</keyword>